<dbReference type="Gene3D" id="3.40.50.10320">
    <property type="entry name" value="LmbE-like"/>
    <property type="match status" value="1"/>
</dbReference>
<dbReference type="Pfam" id="PF02585">
    <property type="entry name" value="PIG-L"/>
    <property type="match status" value="1"/>
</dbReference>
<keyword evidence="3" id="KW-1185">Reference proteome</keyword>
<comment type="caution">
    <text evidence="2">The sequence shown here is derived from an EMBL/GenBank/DDBJ whole genome shotgun (WGS) entry which is preliminary data.</text>
</comment>
<gene>
    <name evidence="2" type="ORF">FEE95_13690</name>
</gene>
<dbReference type="InterPro" id="IPR003737">
    <property type="entry name" value="GlcNAc_PI_deacetylase-related"/>
</dbReference>
<dbReference type="AlphaFoldDB" id="A0A5S3PS84"/>
<feature type="chain" id="PRO_5024285463" evidence="1">
    <location>
        <begin position="21"/>
        <end position="844"/>
    </location>
</feature>
<proteinExistence type="predicted"/>
<organism evidence="2 3">
    <name type="scientific">Maribacter algarum</name>
    <name type="common">ex Zhang et al. 2020</name>
    <dbReference type="NCBI Taxonomy" id="2578118"/>
    <lineage>
        <taxon>Bacteria</taxon>
        <taxon>Pseudomonadati</taxon>
        <taxon>Bacteroidota</taxon>
        <taxon>Flavobacteriia</taxon>
        <taxon>Flavobacteriales</taxon>
        <taxon>Flavobacteriaceae</taxon>
        <taxon>Maribacter</taxon>
    </lineage>
</organism>
<accession>A0A5S3PS84</accession>
<dbReference type="SUPFAM" id="SSF102588">
    <property type="entry name" value="LmbE-like"/>
    <property type="match status" value="1"/>
</dbReference>
<evidence type="ECO:0000256" key="1">
    <source>
        <dbReference type="SAM" id="SignalP"/>
    </source>
</evidence>
<dbReference type="RefSeq" id="WP_138658610.1">
    <property type="nucleotide sequence ID" value="NZ_VATY01000002.1"/>
</dbReference>
<evidence type="ECO:0000313" key="3">
    <source>
        <dbReference type="Proteomes" id="UP000310314"/>
    </source>
</evidence>
<name>A0A5S3PS84_9FLAO</name>
<dbReference type="InterPro" id="IPR029062">
    <property type="entry name" value="Class_I_gatase-like"/>
</dbReference>
<reference evidence="2 3" key="1">
    <citation type="submission" date="2019-05" db="EMBL/GenBank/DDBJ databases">
        <authorList>
            <person name="Zhang J.-Y."/>
            <person name="Feg X."/>
            <person name="Du Z.-J."/>
        </authorList>
    </citation>
    <scope>NUCLEOTIDE SEQUENCE [LARGE SCALE GENOMIC DNA]</scope>
    <source>
        <strain evidence="2 3">RZ26</strain>
    </source>
</reference>
<dbReference type="EMBL" id="VATY01000002">
    <property type="protein sequence ID" value="TMM57590.1"/>
    <property type="molecule type" value="Genomic_DNA"/>
</dbReference>
<dbReference type="InterPro" id="IPR024078">
    <property type="entry name" value="LmbE-like_dom_sf"/>
</dbReference>
<keyword evidence="1" id="KW-0732">Signal</keyword>
<dbReference type="OrthoDB" id="9759749at2"/>
<feature type="signal peptide" evidence="1">
    <location>
        <begin position="1"/>
        <end position="20"/>
    </location>
</feature>
<dbReference type="SUPFAM" id="SSF52317">
    <property type="entry name" value="Class I glutamine amidotransferase-like"/>
    <property type="match status" value="1"/>
</dbReference>
<protein>
    <submittedName>
        <fullName evidence="2">PIG-L family deacetylase</fullName>
    </submittedName>
</protein>
<sequence length="844" mass="94639">MRQYLVVVVSLLFSLQIVFAQAPKKGTSAEIYHSIQKLNFLGKALYVAAHPDDENTRLISYLSNNVKAKTAYLSLTRGDGGQNLIGPELRELLGVLRTQELLAARRVDGGQQFFSRANDFGYSKHPNETLKIWNKEEVLGDVVQIIRTFKPDVIINRFDHRSPGSTHGHHTSSAMLSFEAFDLVNNPQAYPEQLSTIEVWQPKRLFFNTSWWFYGSREKFEKADKSKLMNMDVGVFYPTLGVSNNEIASWASSQHLCQGFGRITSRGSENEYIEFLKGDFPKDKSNIFDGINTTWSRVAGGAAIGTILTEVETDFDFTNPSKHLPQLLEAHKLISSLSDVHWKTIKLGEIEAIIQSVTGLYLEASADAAIANPGNAVKINVDVLNRSNANITLKLIGISGLDEGLEPLIILENNKKHNFEFNLEIPEATNFTSPYWLNEKGSLGMYKVENKSLIGKPETPRAFHANFVLDFDGYEITFQKPVVYKYARNDKGELYRPFEVLPEATARFDDKVVIFADGKPKQIAITVKAHKNNVNGDVQFCYSKGWTVDQEIKPFEIAKKGDEQIIQFTLTPPANEDESYISPIIKIDGNQITKELVTIAYDHVPTQSVLLPAEAKVVRLDIQRLGENIGYIMGAGDDVPTSLKQIGYNVVTVDPNSIQAGSLDKFDAIVVGIRGYNVVKELQFKQRFILDYVKDGGNLIVQYNTSGRWDKQFNNIAPFDLKLSRDRVTDENSEVKILAKDHALVNFPNVIEEKDFEGWVQERGLYFPNEWSNDFTPILSMKDNGESAKKGSLLVAPYGKGNYIYTGLSFFRELPSGVSGAYKLFANMLSIGKEKVEKKPAVKG</sequence>
<dbReference type="Proteomes" id="UP000310314">
    <property type="component" value="Unassembled WGS sequence"/>
</dbReference>
<evidence type="ECO:0000313" key="2">
    <source>
        <dbReference type="EMBL" id="TMM57590.1"/>
    </source>
</evidence>